<dbReference type="InterPro" id="IPR005002">
    <property type="entry name" value="PMM"/>
</dbReference>
<gene>
    <name evidence="14" type="ORF">A3Q56_07164</name>
</gene>
<dbReference type="InterPro" id="IPR043169">
    <property type="entry name" value="PMM_cap"/>
</dbReference>
<feature type="binding site" evidence="11">
    <location>
        <position position="137"/>
    </location>
    <ligand>
        <name>alpha-D-mannose 1-phosphate</name>
        <dbReference type="ChEBI" id="CHEBI:58409"/>
    </ligand>
</feature>
<feature type="binding site" evidence="11">
    <location>
        <position position="170"/>
    </location>
    <ligand>
        <name>alpha-D-mannose 1-phosphate</name>
        <dbReference type="ChEBI" id="CHEBI:58409"/>
    </ligand>
</feature>
<dbReference type="UniPathway" id="UPA00126">
    <property type="reaction ID" value="UER00424"/>
</dbReference>
<evidence type="ECO:0000256" key="8">
    <source>
        <dbReference type="ARBA" id="ARBA00022842"/>
    </source>
</evidence>
<evidence type="ECO:0000256" key="9">
    <source>
        <dbReference type="ARBA" id="ARBA00023235"/>
    </source>
</evidence>
<evidence type="ECO:0000256" key="2">
    <source>
        <dbReference type="ARBA" id="ARBA00004699"/>
    </source>
</evidence>
<evidence type="ECO:0000256" key="6">
    <source>
        <dbReference type="ARBA" id="ARBA00022490"/>
    </source>
</evidence>
<comment type="caution">
    <text evidence="14">The sequence shown here is derived from an EMBL/GenBank/DDBJ whole genome shotgun (WGS) entry which is preliminary data.</text>
</comment>
<keyword evidence="7 12" id="KW-0479">Metal-binding</keyword>
<dbReference type="InterPro" id="IPR006379">
    <property type="entry name" value="HAD-SF_hydro_IIB"/>
</dbReference>
<proteinExistence type="inferred from homology"/>
<dbReference type="OrthoDB" id="10264771at2759"/>
<sequence length="241" mass="27872">MQPNDILVFDLDNTLTFPGEKISKEMNTLINLACKYFTLGIITASSYNNTKRQLVDLHKYQYIFAESGSVFYHNGELIYQKSFCQFVEEEKLQKLINFALKELSNIDLPLKRGNFIEFRKGMINICPIGRNANIEERKIFVHGIRKKLVKKLIKQFGRENFSFLIGGQTSIDVFPSAQNKSLCIDELFQIKRFNNIYFFGDQIKKGEADHQIINDSRINGMPVSCPDDTMVKLKKLLKTVH</sequence>
<dbReference type="GO" id="GO:0046872">
    <property type="term" value="F:metal ion binding"/>
    <property type="evidence" value="ECO:0007669"/>
    <property type="project" value="UniProtKB-KW"/>
</dbReference>
<feature type="binding site" evidence="12">
    <location>
        <position position="201"/>
    </location>
    <ligand>
        <name>Mg(2+)</name>
        <dbReference type="ChEBI" id="CHEBI:18420"/>
        <label>1</label>
    </ligand>
</feature>
<dbReference type="InterPro" id="IPR036412">
    <property type="entry name" value="HAD-like_sf"/>
</dbReference>
<comment type="subunit">
    <text evidence="4 13">Homodimer.</text>
</comment>
<keyword evidence="15" id="KW-1185">Reference proteome</keyword>
<dbReference type="NCBIfam" id="TIGR01484">
    <property type="entry name" value="HAD-SF-IIB"/>
    <property type="match status" value="1"/>
</dbReference>
<evidence type="ECO:0000256" key="5">
    <source>
        <dbReference type="ARBA" id="ARBA00012730"/>
    </source>
</evidence>
<evidence type="ECO:0000256" key="3">
    <source>
        <dbReference type="ARBA" id="ARBA00009736"/>
    </source>
</evidence>
<feature type="binding site" evidence="12">
    <location>
        <position position="215"/>
    </location>
    <ligand>
        <name>Mg(2+)</name>
        <dbReference type="ChEBI" id="CHEBI:18420"/>
        <label>1</label>
    </ligand>
</feature>
<dbReference type="GO" id="GO:0009298">
    <property type="term" value="P:GDP-mannose biosynthetic process"/>
    <property type="evidence" value="ECO:0007669"/>
    <property type="project" value="UniProtKB-UniPathway"/>
</dbReference>
<dbReference type="PANTHER" id="PTHR10466">
    <property type="entry name" value="PHOSPHOMANNOMUTASE"/>
    <property type="match status" value="1"/>
</dbReference>
<dbReference type="PANTHER" id="PTHR10466:SF0">
    <property type="entry name" value="PHOSPHOMANNOMUTASE"/>
    <property type="match status" value="1"/>
</dbReference>
<feature type="binding site" evidence="11">
    <location>
        <position position="119"/>
    </location>
    <ligand>
        <name>alpha-D-mannose 1-phosphate</name>
        <dbReference type="ChEBI" id="CHEBI:58409"/>
    </ligand>
</feature>
<dbReference type="AlphaFoldDB" id="A0A177AT10"/>
<keyword evidence="6 13" id="KW-0963">Cytoplasm</keyword>
<dbReference type="SUPFAM" id="SSF56784">
    <property type="entry name" value="HAD-like"/>
    <property type="match status" value="1"/>
</dbReference>
<evidence type="ECO:0000256" key="7">
    <source>
        <dbReference type="ARBA" id="ARBA00022723"/>
    </source>
</evidence>
<comment type="catalytic activity">
    <reaction evidence="13">
        <text>alpha-D-mannose 1-phosphate = D-mannose 6-phosphate</text>
        <dbReference type="Rhea" id="RHEA:11140"/>
        <dbReference type="ChEBI" id="CHEBI:58409"/>
        <dbReference type="ChEBI" id="CHEBI:58735"/>
        <dbReference type="EC" id="5.4.2.8"/>
    </reaction>
</comment>
<dbReference type="FunFam" id="3.30.1240.20:FF:000001">
    <property type="entry name" value="Phosphomannomutase"/>
    <property type="match status" value="1"/>
</dbReference>
<evidence type="ECO:0000313" key="14">
    <source>
        <dbReference type="EMBL" id="OAF65125.1"/>
    </source>
</evidence>
<protein>
    <recommendedName>
        <fullName evidence="5 13">Phosphomannomutase</fullName>
        <ecNumber evidence="5 13">5.4.2.8</ecNumber>
    </recommendedName>
</protein>
<keyword evidence="9 13" id="KW-0413">Isomerase</keyword>
<evidence type="ECO:0000256" key="12">
    <source>
        <dbReference type="PIRSR" id="PIRSR605002-3"/>
    </source>
</evidence>
<dbReference type="GO" id="GO:0004615">
    <property type="term" value="F:phosphomannomutase activity"/>
    <property type="evidence" value="ECO:0007669"/>
    <property type="project" value="UniProtKB-EC"/>
</dbReference>
<dbReference type="GO" id="GO:0005829">
    <property type="term" value="C:cytosol"/>
    <property type="evidence" value="ECO:0007669"/>
    <property type="project" value="TreeGrafter"/>
</dbReference>
<evidence type="ECO:0000256" key="10">
    <source>
        <dbReference type="PIRSR" id="PIRSR605002-1"/>
    </source>
</evidence>
<dbReference type="Gene3D" id="3.30.1240.20">
    <property type="match status" value="1"/>
</dbReference>
<name>A0A177AT10_9BILA</name>
<comment type="similarity">
    <text evidence="3 13">Belongs to the eukaryotic PMM family.</text>
</comment>
<dbReference type="Gene3D" id="3.40.50.1000">
    <property type="entry name" value="HAD superfamily/HAD-like"/>
    <property type="match status" value="1"/>
</dbReference>
<feature type="active site" description="Nucleophile" evidence="10">
    <location>
        <position position="10"/>
    </location>
</feature>
<dbReference type="EMBL" id="LWCA01001434">
    <property type="protein sequence ID" value="OAF65125.1"/>
    <property type="molecule type" value="Genomic_DNA"/>
</dbReference>
<organism evidence="14 15">
    <name type="scientific">Intoshia linei</name>
    <dbReference type="NCBI Taxonomy" id="1819745"/>
    <lineage>
        <taxon>Eukaryota</taxon>
        <taxon>Metazoa</taxon>
        <taxon>Spiralia</taxon>
        <taxon>Lophotrochozoa</taxon>
        <taxon>Mesozoa</taxon>
        <taxon>Orthonectida</taxon>
        <taxon>Rhopaluridae</taxon>
        <taxon>Intoshia</taxon>
    </lineage>
</organism>
<accession>A0A177AT10</accession>
<feature type="active site" description="Proton donor/acceptor" evidence="10">
    <location>
        <position position="12"/>
    </location>
</feature>
<dbReference type="EC" id="5.4.2.8" evidence="5 13"/>
<feature type="binding site" evidence="11">
    <location>
        <position position="172"/>
    </location>
    <ligand>
        <name>alpha-D-mannose 1-phosphate</name>
        <dbReference type="ChEBI" id="CHEBI:58409"/>
    </ligand>
</feature>
<comment type="function">
    <text evidence="13">Involved in the synthesis of the GDP-mannose and dolichol-phosphate-mannose required for a number of critical mannosyl transfer reactions.</text>
</comment>
<dbReference type="GO" id="GO:0006013">
    <property type="term" value="P:mannose metabolic process"/>
    <property type="evidence" value="ECO:0007669"/>
    <property type="project" value="TreeGrafter"/>
</dbReference>
<reference evidence="14 15" key="1">
    <citation type="submission" date="2016-04" db="EMBL/GenBank/DDBJ databases">
        <title>The genome of Intoshia linei affirms orthonectids as highly simplified spiralians.</title>
        <authorList>
            <person name="Mikhailov K.V."/>
            <person name="Slusarev G.S."/>
            <person name="Nikitin M.A."/>
            <person name="Logacheva M.D."/>
            <person name="Penin A."/>
            <person name="Aleoshin V."/>
            <person name="Panchin Y.V."/>
        </authorList>
    </citation>
    <scope>NUCLEOTIDE SEQUENCE [LARGE SCALE GENOMIC DNA]</scope>
    <source>
        <strain evidence="14">Intl2013</strain>
        <tissue evidence="14">Whole animal</tissue>
    </source>
</reference>
<comment type="subcellular location">
    <subcellularLocation>
        <location evidence="1 13">Cytoplasm</location>
    </subcellularLocation>
</comment>
<feature type="binding site" evidence="11">
    <location>
        <position position="130"/>
    </location>
    <ligand>
        <name>alpha-D-mannose 1-phosphate</name>
        <dbReference type="ChEBI" id="CHEBI:58409"/>
    </ligand>
</feature>
<dbReference type="Pfam" id="PF03332">
    <property type="entry name" value="PMM"/>
    <property type="match status" value="1"/>
</dbReference>
<keyword evidence="8 12" id="KW-0460">Magnesium</keyword>
<comment type="pathway">
    <text evidence="2 13">Nucleotide-sugar biosynthesis; GDP-alpha-D-mannose biosynthesis; alpha-D-mannose 1-phosphate from D-fructose 6-phosphate: step 2/2.</text>
</comment>
<evidence type="ECO:0000313" key="15">
    <source>
        <dbReference type="Proteomes" id="UP000078046"/>
    </source>
</evidence>
<evidence type="ECO:0000256" key="11">
    <source>
        <dbReference type="PIRSR" id="PIRSR605002-2"/>
    </source>
</evidence>
<dbReference type="Proteomes" id="UP000078046">
    <property type="component" value="Unassembled WGS sequence"/>
</dbReference>
<comment type="cofactor">
    <cofactor evidence="12">
        <name>Mg(2+)</name>
        <dbReference type="ChEBI" id="CHEBI:18420"/>
    </cofactor>
</comment>
<evidence type="ECO:0000256" key="13">
    <source>
        <dbReference type="RuleBase" id="RU361118"/>
    </source>
</evidence>
<evidence type="ECO:0000256" key="4">
    <source>
        <dbReference type="ARBA" id="ARBA00011738"/>
    </source>
</evidence>
<dbReference type="GO" id="GO:0006487">
    <property type="term" value="P:protein N-linked glycosylation"/>
    <property type="evidence" value="ECO:0007669"/>
    <property type="project" value="TreeGrafter"/>
</dbReference>
<dbReference type="InterPro" id="IPR023214">
    <property type="entry name" value="HAD_sf"/>
</dbReference>
<feature type="binding site" evidence="12">
    <location>
        <position position="10"/>
    </location>
    <ligand>
        <name>Mg(2+)</name>
        <dbReference type="ChEBI" id="CHEBI:18420"/>
        <label>1</label>
    </ligand>
</feature>
<feature type="binding site" evidence="12">
    <location>
        <position position="12"/>
    </location>
    <ligand>
        <name>Mg(2+)</name>
        <dbReference type="ChEBI" id="CHEBI:18420"/>
        <label>1</label>
    </ligand>
</feature>
<evidence type="ECO:0000256" key="1">
    <source>
        <dbReference type="ARBA" id="ARBA00004496"/>
    </source>
</evidence>